<dbReference type="GO" id="GO:0005737">
    <property type="term" value="C:cytoplasm"/>
    <property type="evidence" value="ECO:0007669"/>
    <property type="project" value="UniProtKB-SubCell"/>
</dbReference>
<dbReference type="SMART" id="SM00422">
    <property type="entry name" value="HTH_MERR"/>
    <property type="match status" value="1"/>
</dbReference>
<dbReference type="InterPro" id="IPR047057">
    <property type="entry name" value="MerR_fam"/>
</dbReference>
<organism evidence="7 8">
    <name type="scientific">Oceanicella actignis</name>
    <dbReference type="NCBI Taxonomy" id="1189325"/>
    <lineage>
        <taxon>Bacteria</taxon>
        <taxon>Pseudomonadati</taxon>
        <taxon>Pseudomonadota</taxon>
        <taxon>Alphaproteobacteria</taxon>
        <taxon>Rhodobacterales</taxon>
        <taxon>Paracoccaceae</taxon>
        <taxon>Oceanicella</taxon>
    </lineage>
</organism>
<evidence type="ECO:0000256" key="2">
    <source>
        <dbReference type="ARBA" id="ARBA00022490"/>
    </source>
</evidence>
<dbReference type="AlphaFoldDB" id="A0A1M7T2S0"/>
<dbReference type="PRINTS" id="PR00040">
    <property type="entry name" value="HTHMERR"/>
</dbReference>
<evidence type="ECO:0000313" key="8">
    <source>
        <dbReference type="Proteomes" id="UP000184066"/>
    </source>
</evidence>
<dbReference type="PROSITE" id="PS50937">
    <property type="entry name" value="HTH_MERR_2"/>
    <property type="match status" value="1"/>
</dbReference>
<evidence type="ECO:0000256" key="4">
    <source>
        <dbReference type="ARBA" id="ARBA00023125"/>
    </source>
</evidence>
<keyword evidence="4" id="KW-0238">DNA-binding</keyword>
<evidence type="ECO:0000256" key="3">
    <source>
        <dbReference type="ARBA" id="ARBA00023015"/>
    </source>
</evidence>
<reference evidence="7 8" key="1">
    <citation type="submission" date="2016-12" db="EMBL/GenBank/DDBJ databases">
        <authorList>
            <person name="Song W.-J."/>
            <person name="Kurnit D.M."/>
        </authorList>
    </citation>
    <scope>NUCLEOTIDE SEQUENCE [LARGE SCALE GENOMIC DNA]</scope>
    <source>
        <strain evidence="7 8">CGMCC 1.10808</strain>
    </source>
</reference>
<dbReference type="GO" id="GO:0005507">
    <property type="term" value="F:copper ion binding"/>
    <property type="evidence" value="ECO:0007669"/>
    <property type="project" value="InterPro"/>
</dbReference>
<dbReference type="EMBL" id="FRDL01000004">
    <property type="protein sequence ID" value="SHN64964.1"/>
    <property type="molecule type" value="Genomic_DNA"/>
</dbReference>
<dbReference type="InterPro" id="IPR009061">
    <property type="entry name" value="DNA-bd_dom_put_sf"/>
</dbReference>
<keyword evidence="3" id="KW-0805">Transcription regulation</keyword>
<dbReference type="InterPro" id="IPR015358">
    <property type="entry name" value="Tscrpt_reg_MerR_DNA-bd"/>
</dbReference>
<keyword evidence="5" id="KW-0804">Transcription</keyword>
<comment type="subcellular location">
    <subcellularLocation>
        <location evidence="1">Cytoplasm</location>
    </subcellularLocation>
</comment>
<dbReference type="RefSeq" id="WP_072747037.1">
    <property type="nucleotide sequence ID" value="NZ_FOHL01000004.1"/>
</dbReference>
<dbReference type="InterPro" id="IPR011789">
    <property type="entry name" value="CueR"/>
</dbReference>
<evidence type="ECO:0000256" key="1">
    <source>
        <dbReference type="ARBA" id="ARBA00004496"/>
    </source>
</evidence>
<feature type="domain" description="HTH merR-type" evidence="6">
    <location>
        <begin position="1"/>
        <end position="68"/>
    </location>
</feature>
<gene>
    <name evidence="7" type="ORF">SAMN05216200_10462</name>
</gene>
<keyword evidence="8" id="KW-1185">Reference proteome</keyword>
<dbReference type="PANTHER" id="PTHR30204:SF94">
    <property type="entry name" value="HEAVY METAL-DEPENDENT TRANSCRIPTIONAL REGULATOR HI_0293-RELATED"/>
    <property type="match status" value="1"/>
</dbReference>
<accession>A0A1M7T2S0</accession>
<dbReference type="Gene3D" id="1.10.1660.10">
    <property type="match status" value="1"/>
</dbReference>
<sequence length="132" mass="14878">MNISQVARQCGLPPKTIRYYEEIGLIRPSRTPAGYRSFSEADARRLAFLARARRLGFGIDECRALLDLYEDQRRSAAEVRRIAAAHLAEIDRRIDELRQMRAALADLVARCHGQDRPDCPIIDGLAGEAERG</sequence>
<name>A0A1M7T2S0_9RHOB</name>
<dbReference type="SUPFAM" id="SSF46955">
    <property type="entry name" value="Putative DNA-binding domain"/>
    <property type="match status" value="1"/>
</dbReference>
<dbReference type="OrthoDB" id="9802944at2"/>
<dbReference type="GO" id="GO:0045893">
    <property type="term" value="P:positive regulation of DNA-templated transcription"/>
    <property type="evidence" value="ECO:0007669"/>
    <property type="project" value="InterPro"/>
</dbReference>
<proteinExistence type="predicted"/>
<evidence type="ECO:0000313" key="7">
    <source>
        <dbReference type="EMBL" id="SHN64964.1"/>
    </source>
</evidence>
<evidence type="ECO:0000259" key="6">
    <source>
        <dbReference type="PROSITE" id="PS50937"/>
    </source>
</evidence>
<dbReference type="NCBIfam" id="TIGR02044">
    <property type="entry name" value="CueR"/>
    <property type="match status" value="1"/>
</dbReference>
<dbReference type="Proteomes" id="UP000184066">
    <property type="component" value="Unassembled WGS sequence"/>
</dbReference>
<dbReference type="Pfam" id="PF09278">
    <property type="entry name" value="MerR-DNA-bind"/>
    <property type="match status" value="1"/>
</dbReference>
<protein>
    <submittedName>
        <fullName evidence="7">Cu(I)-responsive transcriptional regulator</fullName>
    </submittedName>
</protein>
<dbReference type="InterPro" id="IPR000551">
    <property type="entry name" value="MerR-type_HTH_dom"/>
</dbReference>
<keyword evidence="2" id="KW-0963">Cytoplasm</keyword>
<dbReference type="Pfam" id="PF00376">
    <property type="entry name" value="MerR"/>
    <property type="match status" value="1"/>
</dbReference>
<dbReference type="PANTHER" id="PTHR30204">
    <property type="entry name" value="REDOX-CYCLING DRUG-SENSING TRANSCRIPTIONAL ACTIVATOR SOXR"/>
    <property type="match status" value="1"/>
</dbReference>
<evidence type="ECO:0000256" key="5">
    <source>
        <dbReference type="ARBA" id="ARBA00023163"/>
    </source>
</evidence>
<dbReference type="STRING" id="1189325.SAMN04488119_10462"/>
<dbReference type="GO" id="GO:0003677">
    <property type="term" value="F:DNA binding"/>
    <property type="evidence" value="ECO:0007669"/>
    <property type="project" value="UniProtKB-KW"/>
</dbReference>
<dbReference type="GO" id="GO:0003700">
    <property type="term" value="F:DNA-binding transcription factor activity"/>
    <property type="evidence" value="ECO:0007669"/>
    <property type="project" value="InterPro"/>
</dbReference>